<accession>A0A0A0UWK4</accession>
<name>A0A0A0UWK4_BIFBR</name>
<sequence>MSDKNPLLALSGNIGDRFVKLSQQKQEPDIWYSERSLYKLRFGMDFHEYQEGEEETSEMAPILTMRHRIKTREEALKLQLSYRTLHTRFAKRTPYSQRLELAHGATHKDKTGAICAYIVGLVTDFATFADGRLARICLTSPFLVEKPGMANGKPFDSHIWLYVDRLHVDGDYADPTDPDPRVHNQNQDLSGVIHIGELLTVAARINTYVDSQGRKRLGAGEWSPLTAALIYGYTGADGRSLYKHVPMHLLKHLRLLKIESDGTARWADPHMLTCEVENAERKYPKSAGEMRLTHDVPVGAAA</sequence>
<proteinExistence type="predicted"/>
<reference evidence="1" key="1">
    <citation type="journal article" date="2015" name="Appl. Environ. Microbiol.">
        <title>Discovery of a conjugative megaplasmid in Bifidobacterium breve.</title>
        <authorList>
            <person name="Bottacini F."/>
            <person name="O'Connell Motherway M."/>
            <person name="Casey E."/>
            <person name="McDonnell B."/>
            <person name="Mahony J."/>
            <person name="Ventura M."/>
            <person name="van Sinderen D."/>
        </authorList>
    </citation>
    <scope>NUCLEOTIDE SEQUENCE</scope>
    <source>
        <strain evidence="1">JCM 7017</strain>
        <plasmid evidence="1">megaplasmid pMP7017</plasmid>
    </source>
</reference>
<protein>
    <submittedName>
        <fullName evidence="1">Uncharacterized protein</fullName>
    </submittedName>
</protein>
<dbReference type="AlphaFoldDB" id="A0A0A0UWK4"/>
<keyword evidence="1" id="KW-0614">Plasmid</keyword>
<gene>
    <name evidence="1" type="ORF">B7017_p0095</name>
</gene>
<organism evidence="1">
    <name type="scientific">Bifidobacterium breve</name>
    <dbReference type="NCBI Taxonomy" id="1685"/>
    <lineage>
        <taxon>Bacteria</taxon>
        <taxon>Bacillati</taxon>
        <taxon>Actinomycetota</taxon>
        <taxon>Actinomycetes</taxon>
        <taxon>Bifidobacteriales</taxon>
        <taxon>Bifidobacteriaceae</taxon>
        <taxon>Bifidobacterium</taxon>
    </lineage>
</organism>
<geneLocation type="plasmid" evidence="1">
    <name>megaplasmid pMP7017</name>
</geneLocation>
<evidence type="ECO:0000313" key="1">
    <source>
        <dbReference type="EMBL" id="AIW55149.1"/>
    </source>
</evidence>
<dbReference type="EMBL" id="KM406416">
    <property type="protein sequence ID" value="AIW55149.1"/>
    <property type="molecule type" value="Genomic_DNA"/>
</dbReference>
<dbReference type="RefSeq" id="WP_052791234.1">
    <property type="nucleotide sequence ID" value="NZ_JBHDYT010000003.1"/>
</dbReference>